<feature type="domain" description="HhH-GPD" evidence="6">
    <location>
        <begin position="93"/>
        <end position="244"/>
    </location>
</feature>
<dbReference type="Pfam" id="PF00730">
    <property type="entry name" value="HhH-GPD"/>
    <property type="match status" value="1"/>
</dbReference>
<keyword evidence="5" id="KW-0234">DNA repair</keyword>
<evidence type="ECO:0000259" key="6">
    <source>
        <dbReference type="SMART" id="SM00478"/>
    </source>
</evidence>
<protein>
    <recommendedName>
        <fullName evidence="3">DNA-3-methyladenine glycosylase II</fullName>
        <ecNumber evidence="3">3.2.2.21</ecNumber>
    </recommendedName>
</protein>
<gene>
    <name evidence="7" type="ORF">D7M11_18575</name>
</gene>
<dbReference type="InterPro" id="IPR003265">
    <property type="entry name" value="HhH-GPD_domain"/>
</dbReference>
<dbReference type="Gene3D" id="1.10.1670.40">
    <property type="match status" value="1"/>
</dbReference>
<dbReference type="GO" id="GO:0008725">
    <property type="term" value="F:DNA-3-methyladenine glycosylase activity"/>
    <property type="evidence" value="ECO:0007669"/>
    <property type="project" value="TreeGrafter"/>
</dbReference>
<dbReference type="InterPro" id="IPR011257">
    <property type="entry name" value="DNA_glycosylase"/>
</dbReference>
<sequence length="253" mass="28196">MAPLCCLISSSPTLTLIISPDRPIRSLILTCSAGLRQERMISLLHLFDIGPNDRCARELCKSDPQLDKLINRVGPIRVPGGQDGFIYLTRSLVGQQLSGKAAETIFRRVEQVCGTITPETVLAAEEEQLRAAGLSRNKLGYIRNVAERVQAGLLDFQSFGGLDDEEVVRLLTSVKGIGRWTAEMFLIFYLGREDVLSFGDRGLQRAAEWLYAAEENDGKSLLQRKHAEWKPYSTIVSLYLWEAVNTGLIQTEL</sequence>
<keyword evidence="8" id="KW-1185">Reference proteome</keyword>
<evidence type="ECO:0000256" key="4">
    <source>
        <dbReference type="ARBA" id="ARBA00022763"/>
    </source>
</evidence>
<dbReference type="PANTHER" id="PTHR43003">
    <property type="entry name" value="DNA-3-METHYLADENINE GLYCOSYLASE"/>
    <property type="match status" value="1"/>
</dbReference>
<evidence type="ECO:0000256" key="2">
    <source>
        <dbReference type="ARBA" id="ARBA00010817"/>
    </source>
</evidence>
<dbReference type="InterPro" id="IPR051912">
    <property type="entry name" value="Alkylbase_DNA_Glycosylase/TA"/>
</dbReference>
<dbReference type="EMBL" id="RBAH01000013">
    <property type="protein sequence ID" value="RKN81983.1"/>
    <property type="molecule type" value="Genomic_DNA"/>
</dbReference>
<dbReference type="GO" id="GO:0006307">
    <property type="term" value="P:DNA alkylation repair"/>
    <property type="evidence" value="ECO:0007669"/>
    <property type="project" value="TreeGrafter"/>
</dbReference>
<dbReference type="SUPFAM" id="SSF48150">
    <property type="entry name" value="DNA-glycosylase"/>
    <property type="match status" value="1"/>
</dbReference>
<dbReference type="AlphaFoldDB" id="A0A3B0C7D6"/>
<dbReference type="CDD" id="cd00056">
    <property type="entry name" value="ENDO3c"/>
    <property type="match status" value="1"/>
</dbReference>
<dbReference type="Proteomes" id="UP000282311">
    <property type="component" value="Unassembled WGS sequence"/>
</dbReference>
<dbReference type="GO" id="GO:0005737">
    <property type="term" value="C:cytoplasm"/>
    <property type="evidence" value="ECO:0007669"/>
    <property type="project" value="TreeGrafter"/>
</dbReference>
<dbReference type="FunFam" id="1.10.340.30:FF:000004">
    <property type="entry name" value="DNA-3-methyladenine glycosylase II"/>
    <property type="match status" value="1"/>
</dbReference>
<name>A0A3B0C7D6_9BACL</name>
<evidence type="ECO:0000256" key="3">
    <source>
        <dbReference type="ARBA" id="ARBA00012000"/>
    </source>
</evidence>
<evidence type="ECO:0000313" key="7">
    <source>
        <dbReference type="EMBL" id="RKN81983.1"/>
    </source>
</evidence>
<dbReference type="PANTHER" id="PTHR43003:SF5">
    <property type="entry name" value="DNA-3-METHYLADENINE GLYCOSYLASE"/>
    <property type="match status" value="1"/>
</dbReference>
<comment type="catalytic activity">
    <reaction evidence="1">
        <text>Hydrolysis of alkylated DNA, releasing 3-methyladenine, 3-methylguanine, 7-methylguanine and 7-methyladenine.</text>
        <dbReference type="EC" id="3.2.2.21"/>
    </reaction>
</comment>
<dbReference type="GO" id="GO:0032131">
    <property type="term" value="F:alkylated DNA binding"/>
    <property type="evidence" value="ECO:0007669"/>
    <property type="project" value="TreeGrafter"/>
</dbReference>
<evidence type="ECO:0000256" key="1">
    <source>
        <dbReference type="ARBA" id="ARBA00000086"/>
    </source>
</evidence>
<accession>A0A3B0C7D6</accession>
<comment type="caution">
    <text evidence="7">The sequence shown here is derived from an EMBL/GenBank/DDBJ whole genome shotgun (WGS) entry which is preliminary data.</text>
</comment>
<comment type="similarity">
    <text evidence="2">Belongs to the alkylbase DNA glycosidase AlkA family.</text>
</comment>
<dbReference type="GO" id="GO:0006285">
    <property type="term" value="P:base-excision repair, AP site formation"/>
    <property type="evidence" value="ECO:0007669"/>
    <property type="project" value="TreeGrafter"/>
</dbReference>
<dbReference type="SMART" id="SM00478">
    <property type="entry name" value="ENDO3c"/>
    <property type="match status" value="1"/>
</dbReference>
<organism evidence="7 8">
    <name type="scientific">Paenibacillus ginsengarvi</name>
    <dbReference type="NCBI Taxonomy" id="400777"/>
    <lineage>
        <taxon>Bacteria</taxon>
        <taxon>Bacillati</taxon>
        <taxon>Bacillota</taxon>
        <taxon>Bacilli</taxon>
        <taxon>Bacillales</taxon>
        <taxon>Paenibacillaceae</taxon>
        <taxon>Paenibacillus</taxon>
    </lineage>
</organism>
<reference evidence="7 8" key="1">
    <citation type="journal article" date="2007" name="Int. J. Syst. Evol. Microbiol.">
        <title>Paenibacillus ginsengarvi sp. nov., isolated from soil from ginseng cultivation.</title>
        <authorList>
            <person name="Yoon M.H."/>
            <person name="Ten L.N."/>
            <person name="Im W.T."/>
        </authorList>
    </citation>
    <scope>NUCLEOTIDE SEQUENCE [LARGE SCALE GENOMIC DNA]</scope>
    <source>
        <strain evidence="7 8">KCTC 13059</strain>
    </source>
</reference>
<keyword evidence="4" id="KW-0227">DNA damage</keyword>
<dbReference type="GO" id="GO:0043916">
    <property type="term" value="F:DNA-7-methylguanine glycosylase activity"/>
    <property type="evidence" value="ECO:0007669"/>
    <property type="project" value="TreeGrafter"/>
</dbReference>
<evidence type="ECO:0000256" key="5">
    <source>
        <dbReference type="ARBA" id="ARBA00023204"/>
    </source>
</evidence>
<evidence type="ECO:0000313" key="8">
    <source>
        <dbReference type="Proteomes" id="UP000282311"/>
    </source>
</evidence>
<proteinExistence type="inferred from homology"/>
<dbReference type="EC" id="3.2.2.21" evidence="3"/>
<dbReference type="GO" id="GO:0032993">
    <property type="term" value="C:protein-DNA complex"/>
    <property type="evidence" value="ECO:0007669"/>
    <property type="project" value="TreeGrafter"/>
</dbReference>
<dbReference type="Gene3D" id="1.10.340.30">
    <property type="entry name" value="Hypothetical protein, domain 2"/>
    <property type="match status" value="1"/>
</dbReference>